<keyword evidence="2" id="KW-1185">Reference proteome</keyword>
<gene>
    <name evidence="1" type="ORF">ACFOPH_13360</name>
</gene>
<proteinExistence type="predicted"/>
<evidence type="ECO:0008006" key="3">
    <source>
        <dbReference type="Google" id="ProtNLM"/>
    </source>
</evidence>
<protein>
    <recommendedName>
        <fullName evidence="3">Glycosyltransferase family 1 protein</fullName>
    </recommendedName>
</protein>
<dbReference type="Proteomes" id="UP001595665">
    <property type="component" value="Unassembled WGS sequence"/>
</dbReference>
<dbReference type="SUPFAM" id="SSF53756">
    <property type="entry name" value="UDP-Glycosyltransferase/glycogen phosphorylase"/>
    <property type="match status" value="1"/>
</dbReference>
<accession>A0ABV7PM36</accession>
<reference evidence="2" key="1">
    <citation type="journal article" date="2019" name="Int. J. Syst. Evol. Microbiol.">
        <title>The Global Catalogue of Microorganisms (GCM) 10K type strain sequencing project: providing services to taxonomists for standard genome sequencing and annotation.</title>
        <authorList>
            <consortium name="The Broad Institute Genomics Platform"/>
            <consortium name="The Broad Institute Genome Sequencing Center for Infectious Disease"/>
            <person name="Wu L."/>
            <person name="Ma J."/>
        </authorList>
    </citation>
    <scope>NUCLEOTIDE SEQUENCE [LARGE SCALE GENOMIC DNA]</scope>
    <source>
        <strain evidence="2">CCM 7480</strain>
    </source>
</reference>
<organism evidence="1 2">
    <name type="scientific">Massilia haematophila</name>
    <dbReference type="NCBI Taxonomy" id="457923"/>
    <lineage>
        <taxon>Bacteria</taxon>
        <taxon>Pseudomonadati</taxon>
        <taxon>Pseudomonadota</taxon>
        <taxon>Betaproteobacteria</taxon>
        <taxon>Burkholderiales</taxon>
        <taxon>Oxalobacteraceae</taxon>
        <taxon>Telluria group</taxon>
        <taxon>Massilia</taxon>
    </lineage>
</organism>
<dbReference type="Gene3D" id="3.40.50.2000">
    <property type="entry name" value="Glycogen Phosphorylase B"/>
    <property type="match status" value="1"/>
</dbReference>
<dbReference type="RefSeq" id="WP_379735738.1">
    <property type="nucleotide sequence ID" value="NZ_JBHRVV010000001.1"/>
</dbReference>
<name>A0ABV7PM36_9BURK</name>
<evidence type="ECO:0000313" key="2">
    <source>
        <dbReference type="Proteomes" id="UP001595665"/>
    </source>
</evidence>
<evidence type="ECO:0000313" key="1">
    <source>
        <dbReference type="EMBL" id="MFC3459223.1"/>
    </source>
</evidence>
<dbReference type="EMBL" id="JBHRVV010000001">
    <property type="protein sequence ID" value="MFC3459223.1"/>
    <property type="molecule type" value="Genomic_DNA"/>
</dbReference>
<comment type="caution">
    <text evidence="1">The sequence shown here is derived from an EMBL/GenBank/DDBJ whole genome shotgun (WGS) entry which is preliminary data.</text>
</comment>
<sequence>MVGKYILEWMRGGLRQTARPSSRNFEALSEAIIFSKGESASINYLLRPYLEAKGLRADIVDPESVAPCQLAAAGCRVLIISRYLTKAWIPELFSFKSVGGRIIYFMDDDLMDRSVLIDLPAAYARKIKRLASDHFELLTKLCSEFWVGSPYLAEKYWQWSPTVLDPRPSHAEMRKIEATTVCYHGTASHQGELKWLAPILGEVLTQNAKIALELFGDNAVNKLYRDFPRVSVLHPMNWANYLEYTRVIYRDIGLAPLLSEEFNKGRGPTKFFDYVRMGAVGLYTNVAPYRGFVRHGIDGLLLPNEPGAWKEAISMLAEDKTLRLKMAAAAKERATQMAWGNKY</sequence>